<dbReference type="InterPro" id="IPR014905">
    <property type="entry name" value="HIRAN"/>
</dbReference>
<dbReference type="Proteomes" id="UP000064893">
    <property type="component" value="Chromosome"/>
</dbReference>
<feature type="domain" description="HIRAN" evidence="3">
    <location>
        <begin position="6"/>
        <end position="101"/>
    </location>
</feature>
<evidence type="ECO:0000256" key="2">
    <source>
        <dbReference type="ARBA" id="ARBA00022801"/>
    </source>
</evidence>
<accession>A0A0S2HYB7</accession>
<proteinExistence type="predicted"/>
<evidence type="ECO:0000256" key="1">
    <source>
        <dbReference type="ARBA" id="ARBA00022723"/>
    </source>
</evidence>
<organism evidence="4 5">
    <name type="scientific">Salinivirga cyanobacteriivorans</name>
    <dbReference type="NCBI Taxonomy" id="1307839"/>
    <lineage>
        <taxon>Bacteria</taxon>
        <taxon>Pseudomonadati</taxon>
        <taxon>Bacteroidota</taxon>
        <taxon>Bacteroidia</taxon>
        <taxon>Bacteroidales</taxon>
        <taxon>Salinivirgaceae</taxon>
        <taxon>Salinivirga</taxon>
    </lineage>
</organism>
<gene>
    <name evidence="4" type="ORF">L21SP5_01397</name>
</gene>
<keyword evidence="1" id="KW-0479">Metal-binding</keyword>
<dbReference type="GO" id="GO:0008270">
    <property type="term" value="F:zinc ion binding"/>
    <property type="evidence" value="ECO:0007669"/>
    <property type="project" value="InterPro"/>
</dbReference>
<dbReference type="GO" id="GO:0003676">
    <property type="term" value="F:nucleic acid binding"/>
    <property type="evidence" value="ECO:0007669"/>
    <property type="project" value="InterPro"/>
</dbReference>
<evidence type="ECO:0000313" key="5">
    <source>
        <dbReference type="Proteomes" id="UP000064893"/>
    </source>
</evidence>
<reference evidence="4 5" key="1">
    <citation type="submission" date="2015-11" db="EMBL/GenBank/DDBJ databases">
        <title>Description and complete genome sequence of a novel strain predominating in hypersaline microbial mats and representing a new family of the Bacteriodetes phylum.</title>
        <authorList>
            <person name="Spring S."/>
            <person name="Bunk B."/>
            <person name="Sproer C."/>
            <person name="Klenk H.-P."/>
        </authorList>
    </citation>
    <scope>NUCLEOTIDE SEQUENCE [LARGE SCALE GENOMIC DNA]</scope>
    <source>
        <strain evidence="4 5">L21-Spi-D4</strain>
    </source>
</reference>
<protein>
    <submittedName>
        <fullName evidence="4">HIRAN domain protein</fullName>
    </submittedName>
</protein>
<sequence length="108" mass="12202">MEKKSNLLTSFQIAGFTYYEGALAFKHLTIGKKLKLIAEPENRHDDHAVALYMENFKLGYVPRGENKAVALMLNNGYDAFEAVVQQINPEEHPEEQVRVAVLVIPQNS</sequence>
<keyword evidence="2" id="KW-0378">Hydrolase</keyword>
<dbReference type="EMBL" id="CP013118">
    <property type="protein sequence ID" value="ALO15047.1"/>
    <property type="molecule type" value="Genomic_DNA"/>
</dbReference>
<dbReference type="Pfam" id="PF08797">
    <property type="entry name" value="HIRAN"/>
    <property type="match status" value="1"/>
</dbReference>
<dbReference type="STRING" id="1307839.L21SP5_01397"/>
<name>A0A0S2HYB7_9BACT</name>
<dbReference type="RefSeq" id="WP_057952543.1">
    <property type="nucleotide sequence ID" value="NZ_CP013118.1"/>
</dbReference>
<dbReference type="SMART" id="SM00910">
    <property type="entry name" value="HIRAN"/>
    <property type="match status" value="1"/>
</dbReference>
<evidence type="ECO:0000259" key="3">
    <source>
        <dbReference type="SMART" id="SM00910"/>
    </source>
</evidence>
<evidence type="ECO:0000313" key="4">
    <source>
        <dbReference type="EMBL" id="ALO15047.1"/>
    </source>
</evidence>
<dbReference type="KEGG" id="blq:L21SP5_01397"/>
<keyword evidence="5" id="KW-1185">Reference proteome</keyword>
<dbReference type="GO" id="GO:0016818">
    <property type="term" value="F:hydrolase activity, acting on acid anhydrides, in phosphorus-containing anhydrides"/>
    <property type="evidence" value="ECO:0007669"/>
    <property type="project" value="InterPro"/>
</dbReference>
<dbReference type="Gene3D" id="3.30.70.2330">
    <property type="match status" value="1"/>
</dbReference>
<dbReference type="AlphaFoldDB" id="A0A0S2HYB7"/>
<dbReference type="OrthoDB" id="1096764at2"/>